<dbReference type="Gene3D" id="1.10.1740.10">
    <property type="match status" value="1"/>
</dbReference>
<dbReference type="InterPro" id="IPR014284">
    <property type="entry name" value="RNA_pol_sigma-70_dom"/>
</dbReference>
<organism evidence="9 10">
    <name type="scientific">Amycolatopsis rhabdoformis</name>
    <dbReference type="NCBI Taxonomy" id="1448059"/>
    <lineage>
        <taxon>Bacteria</taxon>
        <taxon>Bacillati</taxon>
        <taxon>Actinomycetota</taxon>
        <taxon>Actinomycetes</taxon>
        <taxon>Pseudonocardiales</taxon>
        <taxon>Pseudonocardiaceae</taxon>
        <taxon>Amycolatopsis</taxon>
    </lineage>
</organism>
<evidence type="ECO:0000313" key="9">
    <source>
        <dbReference type="EMBL" id="WSE28360.1"/>
    </source>
</evidence>
<proteinExistence type="inferred from homology"/>
<dbReference type="InterPro" id="IPR007627">
    <property type="entry name" value="RNA_pol_sigma70_r2"/>
</dbReference>
<dbReference type="SUPFAM" id="SSF88946">
    <property type="entry name" value="Sigma2 domain of RNA polymerase sigma factors"/>
    <property type="match status" value="1"/>
</dbReference>
<dbReference type="PANTHER" id="PTHR43133">
    <property type="entry name" value="RNA POLYMERASE ECF-TYPE SIGMA FACTO"/>
    <property type="match status" value="1"/>
</dbReference>
<dbReference type="NCBIfam" id="TIGR02937">
    <property type="entry name" value="sigma70-ECF"/>
    <property type="match status" value="1"/>
</dbReference>
<protein>
    <submittedName>
        <fullName evidence="9">RNA polymerase sigma factor SigM</fullName>
    </submittedName>
</protein>
<keyword evidence="2" id="KW-0805">Transcription regulation</keyword>
<evidence type="ECO:0000256" key="1">
    <source>
        <dbReference type="ARBA" id="ARBA00010641"/>
    </source>
</evidence>
<keyword evidence="10" id="KW-1185">Reference proteome</keyword>
<dbReference type="InterPro" id="IPR013325">
    <property type="entry name" value="RNA_pol_sigma_r2"/>
</dbReference>
<dbReference type="NCBIfam" id="NF007225">
    <property type="entry name" value="PRK09643.1"/>
    <property type="match status" value="1"/>
</dbReference>
<dbReference type="SUPFAM" id="SSF88659">
    <property type="entry name" value="Sigma3 and sigma4 domains of RNA polymerase sigma factors"/>
    <property type="match status" value="1"/>
</dbReference>
<comment type="similarity">
    <text evidence="1">Belongs to the sigma-70 factor family. ECF subfamily.</text>
</comment>
<keyword evidence="5" id="KW-0804">Transcription</keyword>
<keyword evidence="4" id="KW-0238">DNA-binding</keyword>
<feature type="domain" description="RNA polymerase sigma factor 70 region 4 type 2" evidence="8">
    <location>
        <begin position="122"/>
        <end position="173"/>
    </location>
</feature>
<dbReference type="Proteomes" id="UP001330812">
    <property type="component" value="Chromosome"/>
</dbReference>
<dbReference type="Gene3D" id="1.10.10.10">
    <property type="entry name" value="Winged helix-like DNA-binding domain superfamily/Winged helix DNA-binding domain"/>
    <property type="match status" value="1"/>
</dbReference>
<evidence type="ECO:0000256" key="4">
    <source>
        <dbReference type="ARBA" id="ARBA00023125"/>
    </source>
</evidence>
<keyword evidence="3" id="KW-0731">Sigma factor</keyword>
<dbReference type="CDD" id="cd06171">
    <property type="entry name" value="Sigma70_r4"/>
    <property type="match status" value="1"/>
</dbReference>
<accession>A0ABZ1I3Y3</accession>
<dbReference type="Pfam" id="PF08281">
    <property type="entry name" value="Sigma70_r4_2"/>
    <property type="match status" value="1"/>
</dbReference>
<sequence>MTAAAPTDADLIAAHAAGDPHAFSELVRRHRDRLWAVALRTLRDPEEAADALQEAFISAFRAAGNFRAESQVTTWLHRIVVNACLDRIRRRQARPTVPLPETGFNEPASPRDSMSEKETSLLVREALEQLPEEQRAPILLVDVEGYSVAETAKLLGIAEGTVKSRCARGRGKLAKVLGHLRNPDANANVPTHESKRRSATSDGSRSAGRAHRSPGNGEAR</sequence>
<evidence type="ECO:0000313" key="10">
    <source>
        <dbReference type="Proteomes" id="UP001330812"/>
    </source>
</evidence>
<dbReference type="RefSeq" id="WP_326567360.1">
    <property type="nucleotide sequence ID" value="NZ_CP142149.1"/>
</dbReference>
<gene>
    <name evidence="9" type="primary">sigM</name>
    <name evidence="9" type="ORF">VSH64_36825</name>
</gene>
<evidence type="ECO:0000256" key="6">
    <source>
        <dbReference type="SAM" id="MobiDB-lite"/>
    </source>
</evidence>
<name>A0ABZ1I3Y3_9PSEU</name>
<evidence type="ECO:0000256" key="5">
    <source>
        <dbReference type="ARBA" id="ARBA00023163"/>
    </source>
</evidence>
<dbReference type="EMBL" id="CP142149">
    <property type="protein sequence ID" value="WSE28360.1"/>
    <property type="molecule type" value="Genomic_DNA"/>
</dbReference>
<dbReference type="InterPro" id="IPR013249">
    <property type="entry name" value="RNA_pol_sigma70_r4_t2"/>
</dbReference>
<evidence type="ECO:0000259" key="7">
    <source>
        <dbReference type="Pfam" id="PF04542"/>
    </source>
</evidence>
<dbReference type="PANTHER" id="PTHR43133:SF50">
    <property type="entry name" value="ECF RNA POLYMERASE SIGMA FACTOR SIGM"/>
    <property type="match status" value="1"/>
</dbReference>
<dbReference type="InterPro" id="IPR013324">
    <property type="entry name" value="RNA_pol_sigma_r3/r4-like"/>
</dbReference>
<evidence type="ECO:0000256" key="3">
    <source>
        <dbReference type="ARBA" id="ARBA00023082"/>
    </source>
</evidence>
<dbReference type="InterPro" id="IPR039425">
    <property type="entry name" value="RNA_pol_sigma-70-like"/>
</dbReference>
<evidence type="ECO:0000256" key="2">
    <source>
        <dbReference type="ARBA" id="ARBA00023015"/>
    </source>
</evidence>
<feature type="domain" description="RNA polymerase sigma-70 region 2" evidence="7">
    <location>
        <begin position="26"/>
        <end position="93"/>
    </location>
</feature>
<reference evidence="9 10" key="1">
    <citation type="journal article" date="2015" name="Int. J. Syst. Evol. Microbiol.">
        <title>Amycolatopsis rhabdoformis sp. nov., an actinomycete isolated from a tropical forest soil.</title>
        <authorList>
            <person name="Souza W.R."/>
            <person name="Silva R.E."/>
            <person name="Goodfellow M."/>
            <person name="Busarakam K."/>
            <person name="Figueiro F.S."/>
            <person name="Ferreira D."/>
            <person name="Rodrigues-Filho E."/>
            <person name="Moraes L.A.B."/>
            <person name="Zucchi T.D."/>
        </authorList>
    </citation>
    <scope>NUCLEOTIDE SEQUENCE [LARGE SCALE GENOMIC DNA]</scope>
    <source>
        <strain evidence="9 10">NCIMB 14900</strain>
    </source>
</reference>
<dbReference type="Pfam" id="PF04542">
    <property type="entry name" value="Sigma70_r2"/>
    <property type="match status" value="1"/>
</dbReference>
<dbReference type="InterPro" id="IPR036388">
    <property type="entry name" value="WH-like_DNA-bd_sf"/>
</dbReference>
<feature type="region of interest" description="Disordered" evidence="6">
    <location>
        <begin position="179"/>
        <end position="220"/>
    </location>
</feature>
<evidence type="ECO:0000259" key="8">
    <source>
        <dbReference type="Pfam" id="PF08281"/>
    </source>
</evidence>